<keyword evidence="2" id="KW-0378">Hydrolase</keyword>
<keyword evidence="1" id="KW-0479">Metal-binding</keyword>
<dbReference type="PANTHER" id="PTHR45953">
    <property type="entry name" value="IDURONATE 2-SULFATASE"/>
    <property type="match status" value="1"/>
</dbReference>
<dbReference type="SUPFAM" id="SSF53850">
    <property type="entry name" value="Periplasmic binding protein-like II"/>
    <property type="match status" value="1"/>
</dbReference>
<organism evidence="4 5">
    <name type="scientific">Kribbella aluminosa</name>
    <dbReference type="NCBI Taxonomy" id="416017"/>
    <lineage>
        <taxon>Bacteria</taxon>
        <taxon>Bacillati</taxon>
        <taxon>Actinomycetota</taxon>
        <taxon>Actinomycetes</taxon>
        <taxon>Propionibacteriales</taxon>
        <taxon>Kribbellaceae</taxon>
        <taxon>Kribbella</taxon>
    </lineage>
</organism>
<protein>
    <submittedName>
        <fullName evidence="4">Arylsulfatase A-like enzyme/ABC-type glycerol-3-phosphate transport system substrate-binding protein</fullName>
    </submittedName>
</protein>
<dbReference type="CDD" id="cd16027">
    <property type="entry name" value="SGSH"/>
    <property type="match status" value="1"/>
</dbReference>
<evidence type="ECO:0000313" key="5">
    <source>
        <dbReference type="Proteomes" id="UP000755585"/>
    </source>
</evidence>
<dbReference type="Proteomes" id="UP000755585">
    <property type="component" value="Unassembled WGS sequence"/>
</dbReference>
<dbReference type="Gene3D" id="3.40.190.10">
    <property type="entry name" value="Periplasmic binding protein-like II"/>
    <property type="match status" value="1"/>
</dbReference>
<dbReference type="InterPro" id="IPR006059">
    <property type="entry name" value="SBP"/>
</dbReference>
<name>A0ABS4UWZ8_9ACTN</name>
<evidence type="ECO:0000256" key="2">
    <source>
        <dbReference type="ARBA" id="ARBA00022801"/>
    </source>
</evidence>
<dbReference type="Gene3D" id="3.40.720.10">
    <property type="entry name" value="Alkaline Phosphatase, subunit A"/>
    <property type="match status" value="1"/>
</dbReference>
<comment type="caution">
    <text evidence="4">The sequence shown here is derived from an EMBL/GenBank/DDBJ whole genome shotgun (WGS) entry which is preliminary data.</text>
</comment>
<sequence>MRPNILFIHCHDLGRFLGCYGVPTVHTPSLDRLAAESAVFDLAFSAAPHCSPARAALFTGTYPQRNGVLGLTHSPFDWDLNDPSIHLARRLRTAGYRTELIGVHHESRTLPDVEVARRLGFDRVRTDHHHTTVADRAIESVQASARSDEPWYLQVGFHEPHRSPSDRDRPGVMGFLGPDIRPDSSLGVSVPAFLRDDPGAHEEIAELQGAVRRLDDGVGRILTALDSSGLRDDTIVVFTTDHGLALPRAKCTLYDPGLEVALMIRAPGRPAWQGTRVRTQVSHVDVVPTLFDLIDHPVDGVSGSSLTGLVEGRNDTARAVLGQLTHHIYYDPRRSVRTPEFKLIANFSNAPQAMDPTQSWIHRSTPAALAGPAVGSTAPLELYDLTADPAETTNLADEPDHQETVRSLARLLLDWMHREGDPLLAPSTVSPRHQHTLELLNSAVAQGKESHVKRRLFVAATAVVATALSLTGCTSGENSPGDANGKVVLWMYPVIKDPAASKKFWQDATQSFEKAHPGTHLEIQLQTFDKRDAQISAALAAGSGPDIVLITPDQAATYLKVGGLLPVDDAVSASRGRFYPGSLRAATFGGKTYGVPIFQNIFTTAYNTKVFTDAGVALPRTWSDIKAAAPVLARRGVAVMDYAGNPEQTLNMSFYPLVWQAGGRIFSQDGKDVAFDSPQGVAALQFLVDLKKAGGLPADAATEGVAIEGSPMAAGKVGLRQLTSLPELGQLRAALGKQTVVLGRPIAGKAPVTYGGPGLLALTSINKSKNRAAAYQVLEYLSSPTFQKSLIGAAGNFPTRRDVQLDKSTPDLTAMRAALANANPGEPSPASRQVMTILAPHVQAALRGDVTPEEALKQAATEARTALQQS</sequence>
<reference evidence="4 5" key="1">
    <citation type="submission" date="2021-03" db="EMBL/GenBank/DDBJ databases">
        <title>Sequencing the genomes of 1000 actinobacteria strains.</title>
        <authorList>
            <person name="Klenk H.-P."/>
        </authorList>
    </citation>
    <scope>NUCLEOTIDE SEQUENCE [LARGE SCALE GENOMIC DNA]</scope>
    <source>
        <strain evidence="4 5">DSM 18824</strain>
    </source>
</reference>
<evidence type="ECO:0000259" key="3">
    <source>
        <dbReference type="Pfam" id="PF00884"/>
    </source>
</evidence>
<dbReference type="Pfam" id="PF00884">
    <property type="entry name" value="Sulfatase"/>
    <property type="match status" value="1"/>
</dbReference>
<keyword evidence="5" id="KW-1185">Reference proteome</keyword>
<accession>A0ABS4UWZ8</accession>
<dbReference type="EMBL" id="JAGINT010000002">
    <property type="protein sequence ID" value="MBP2356160.1"/>
    <property type="molecule type" value="Genomic_DNA"/>
</dbReference>
<evidence type="ECO:0000313" key="4">
    <source>
        <dbReference type="EMBL" id="MBP2356160.1"/>
    </source>
</evidence>
<evidence type="ECO:0000256" key="1">
    <source>
        <dbReference type="ARBA" id="ARBA00022723"/>
    </source>
</evidence>
<feature type="domain" description="Sulfatase N-terminal" evidence="3">
    <location>
        <begin position="3"/>
        <end position="295"/>
    </location>
</feature>
<dbReference type="InterPro" id="IPR000917">
    <property type="entry name" value="Sulfatase_N"/>
</dbReference>
<proteinExistence type="predicted"/>
<gene>
    <name evidence="4" type="ORF">JOF29_007270</name>
</gene>
<dbReference type="InterPro" id="IPR017850">
    <property type="entry name" value="Alkaline_phosphatase_core_sf"/>
</dbReference>
<dbReference type="RefSeq" id="WP_245359780.1">
    <property type="nucleotide sequence ID" value="NZ_BAAAVU010000023.1"/>
</dbReference>
<dbReference type="Pfam" id="PF01547">
    <property type="entry name" value="SBP_bac_1"/>
    <property type="match status" value="1"/>
</dbReference>
<dbReference type="PANTHER" id="PTHR45953:SF1">
    <property type="entry name" value="IDURONATE 2-SULFATASE"/>
    <property type="match status" value="1"/>
</dbReference>
<dbReference type="SUPFAM" id="SSF53649">
    <property type="entry name" value="Alkaline phosphatase-like"/>
    <property type="match status" value="1"/>
</dbReference>